<dbReference type="GO" id="GO:0005634">
    <property type="term" value="C:nucleus"/>
    <property type="evidence" value="ECO:0007669"/>
    <property type="project" value="UniProtKB-SubCell"/>
</dbReference>
<keyword evidence="2" id="KW-0479">Metal-binding</keyword>
<keyword evidence="9" id="KW-0175">Coiled coil</keyword>
<feature type="compositionally biased region" description="Polar residues" evidence="10">
    <location>
        <begin position="28"/>
        <end position="41"/>
    </location>
</feature>
<dbReference type="SUPFAM" id="SSF57667">
    <property type="entry name" value="beta-beta-alpha zinc fingers"/>
    <property type="match status" value="1"/>
</dbReference>
<dbReference type="PANTHER" id="PTHR46179:SF13">
    <property type="entry name" value="C2H2-TYPE DOMAIN-CONTAINING PROTEIN"/>
    <property type="match status" value="1"/>
</dbReference>
<evidence type="ECO:0000256" key="2">
    <source>
        <dbReference type="ARBA" id="ARBA00022723"/>
    </source>
</evidence>
<feature type="region of interest" description="Disordered" evidence="10">
    <location>
        <begin position="20"/>
        <end position="41"/>
    </location>
</feature>
<dbReference type="SMART" id="SM00355">
    <property type="entry name" value="ZnF_C2H2"/>
    <property type="match status" value="4"/>
</dbReference>
<dbReference type="InParanoid" id="A0A507B282"/>
<organism evidence="12 13">
    <name type="scientific">Thyridium curvatum</name>
    <dbReference type="NCBI Taxonomy" id="1093900"/>
    <lineage>
        <taxon>Eukaryota</taxon>
        <taxon>Fungi</taxon>
        <taxon>Dikarya</taxon>
        <taxon>Ascomycota</taxon>
        <taxon>Pezizomycotina</taxon>
        <taxon>Sordariomycetes</taxon>
        <taxon>Sordariomycetidae</taxon>
        <taxon>Thyridiales</taxon>
        <taxon>Thyridiaceae</taxon>
        <taxon>Thyridium</taxon>
    </lineage>
</organism>
<accession>A0A507B282</accession>
<sequence length="965" mass="104576">MNFGPGYGVNYDTGAGTASFGPQHGLPSASNDTVAEPTTDNYSHLFESPTIVANNPPANAFHQQSSSVGFAVDSSAAHDISNAAQIVVQAAGQGQYPCPACGKQFPRKCDLNKHFKTHSRRFKCEYPTCTYSEQGFPTQKELERHINDKHNPNRKVFACPYQSCPYKSPRESNLKAHMEKAHNYHYIRTRSRRSYRCPFEGCSACMNEEDTRQRHGQHAQVQSAMTSPMYPRYTRGDFILYPEMQNPNMLAYSQPQAGVLGQGGTQQPPATPDSYLPWTSPATRLQNVENNIQRVDDTIRPEQQHGVLMSPFPLDPQLFQAPMASTPVTPTYTPTATEQPSTIFAAPAYARVAASRPMPAMPVKVPWTGSLDHMEAKGQIDMAARPAQPSKPAYYPGAAEAQQGPAQGYEQLAASPEQPALKLEESDNDESSHDEDEPPQKKPKASHGDEADDDKVPCPFREHDPVHFSRDNNEKFSPCHSKHESIASLVRHLKRPAHRLRSDRKYISSFDVDDDGQRYPRAGLCKRCWKPFTDGQLFDEHLGQTCTKSSRGKREKYNLLRDTFVTGAARPVSNSLEVPSPATGWQATAAATADESEAAENELLPQQTTDTIHVGAAARNATPSAGAEIKEKRFQDLEQKLLALTQRVAVLEEERQHNGSTIVIPDAGLHLPRQFGGLTAAEAAASLVAHTASSTPRASIISSVIPSQPGPPAAATAGGDEPSSSRHYRPQRRQSIVLYGPSASSSSLSSSRLLQRGDLVGGMDSVQIDVEPEDFFTEAARTLSGLSSSSDRSSVVRHVPPPTLDSGPAARECSRGGGGGGGVSGQAVASGPGAQQRKRRRAAGAGAGAGAAKTTPSPRRQKVAPSLTDSGYVSRWRNAGTTVNDDDDDDDDDDGGDDRMSDVDEEKGDDEEDGGEDGGENENENDVDESAGHEARQDEGEYRLSQSDFHGTTLMSPDQVASMFQ</sequence>
<evidence type="ECO:0000256" key="3">
    <source>
        <dbReference type="ARBA" id="ARBA00022771"/>
    </source>
</evidence>
<keyword evidence="6" id="KW-0804">Transcription</keyword>
<feature type="region of interest" description="Disordered" evidence="10">
    <location>
        <begin position="387"/>
        <end position="479"/>
    </location>
</feature>
<reference evidence="12 13" key="1">
    <citation type="submission" date="2019-06" db="EMBL/GenBank/DDBJ databases">
        <title>Draft genome sequence of the filamentous fungus Phialemoniopsis curvata isolated from diesel fuel.</title>
        <authorList>
            <person name="Varaljay V.A."/>
            <person name="Lyon W.J."/>
            <person name="Crouch A.L."/>
            <person name="Drake C.E."/>
            <person name="Hollomon J.M."/>
            <person name="Nadeau L.J."/>
            <person name="Nunn H.S."/>
            <person name="Stevenson B.S."/>
            <person name="Bojanowski C.L."/>
            <person name="Crookes-Goodson W.J."/>
        </authorList>
    </citation>
    <scope>NUCLEOTIDE SEQUENCE [LARGE SCALE GENOMIC DNA]</scope>
    <source>
        <strain evidence="12 13">D216</strain>
    </source>
</reference>
<evidence type="ECO:0000256" key="6">
    <source>
        <dbReference type="ARBA" id="ARBA00023163"/>
    </source>
</evidence>
<dbReference type="AlphaFoldDB" id="A0A507B282"/>
<feature type="compositionally biased region" description="Low complexity" evidence="10">
    <location>
        <begin position="395"/>
        <end position="411"/>
    </location>
</feature>
<proteinExistence type="predicted"/>
<feature type="compositionally biased region" description="Low complexity" evidence="10">
    <location>
        <begin position="825"/>
        <end position="835"/>
    </location>
</feature>
<feature type="domain" description="C2H2-type" evidence="11">
    <location>
        <begin position="96"/>
        <end position="123"/>
    </location>
</feature>
<feature type="compositionally biased region" description="Acidic residues" evidence="10">
    <location>
        <begin position="903"/>
        <end position="929"/>
    </location>
</feature>
<dbReference type="PROSITE" id="PS50157">
    <property type="entry name" value="ZINC_FINGER_C2H2_2"/>
    <property type="match status" value="1"/>
</dbReference>
<dbReference type="PROSITE" id="PS00028">
    <property type="entry name" value="ZINC_FINGER_C2H2_1"/>
    <property type="match status" value="1"/>
</dbReference>
<dbReference type="InterPro" id="IPR051061">
    <property type="entry name" value="Zinc_finger_trans_reg"/>
</dbReference>
<evidence type="ECO:0000256" key="7">
    <source>
        <dbReference type="ARBA" id="ARBA00023242"/>
    </source>
</evidence>
<dbReference type="STRING" id="1093900.A0A507B282"/>
<keyword evidence="7" id="KW-0539">Nucleus</keyword>
<name>A0A507B282_9PEZI</name>
<gene>
    <name evidence="12" type="ORF">E0L32_000999</name>
</gene>
<dbReference type="PANTHER" id="PTHR46179">
    <property type="entry name" value="ZINC FINGER PROTEIN"/>
    <property type="match status" value="1"/>
</dbReference>
<evidence type="ECO:0000256" key="4">
    <source>
        <dbReference type="ARBA" id="ARBA00022833"/>
    </source>
</evidence>
<dbReference type="GO" id="GO:0008270">
    <property type="term" value="F:zinc ion binding"/>
    <property type="evidence" value="ECO:0007669"/>
    <property type="project" value="UniProtKB-KW"/>
</dbReference>
<keyword evidence="13" id="KW-1185">Reference proteome</keyword>
<keyword evidence="4" id="KW-0862">Zinc</keyword>
<evidence type="ECO:0000313" key="13">
    <source>
        <dbReference type="Proteomes" id="UP000319257"/>
    </source>
</evidence>
<feature type="compositionally biased region" description="Low complexity" evidence="10">
    <location>
        <begin position="783"/>
        <end position="797"/>
    </location>
</feature>
<evidence type="ECO:0000256" key="9">
    <source>
        <dbReference type="SAM" id="Coils"/>
    </source>
</evidence>
<dbReference type="OrthoDB" id="9368434at2759"/>
<evidence type="ECO:0000313" key="12">
    <source>
        <dbReference type="EMBL" id="TPX11181.1"/>
    </source>
</evidence>
<feature type="compositionally biased region" description="Acidic residues" evidence="10">
    <location>
        <begin position="884"/>
        <end position="896"/>
    </location>
</feature>
<dbReference type="Gene3D" id="3.30.160.60">
    <property type="entry name" value="Classic Zinc Finger"/>
    <property type="match status" value="2"/>
</dbReference>
<keyword evidence="5" id="KW-0805">Transcription regulation</keyword>
<feature type="compositionally biased region" description="Basic and acidic residues" evidence="10">
    <location>
        <begin position="446"/>
        <end position="474"/>
    </location>
</feature>
<feature type="compositionally biased region" description="Acidic residues" evidence="10">
    <location>
        <begin position="426"/>
        <end position="437"/>
    </location>
</feature>
<dbReference type="GeneID" id="41968446"/>
<dbReference type="RefSeq" id="XP_030992892.1">
    <property type="nucleotide sequence ID" value="XM_031132607.1"/>
</dbReference>
<comment type="caution">
    <text evidence="12">The sequence shown here is derived from an EMBL/GenBank/DDBJ whole genome shotgun (WGS) entry which is preliminary data.</text>
</comment>
<dbReference type="InterPro" id="IPR036236">
    <property type="entry name" value="Znf_C2H2_sf"/>
</dbReference>
<evidence type="ECO:0000259" key="11">
    <source>
        <dbReference type="PROSITE" id="PS50157"/>
    </source>
</evidence>
<evidence type="ECO:0000256" key="10">
    <source>
        <dbReference type="SAM" id="MobiDB-lite"/>
    </source>
</evidence>
<evidence type="ECO:0000256" key="8">
    <source>
        <dbReference type="PROSITE-ProRule" id="PRU00042"/>
    </source>
</evidence>
<feature type="coiled-coil region" evidence="9">
    <location>
        <begin position="627"/>
        <end position="654"/>
    </location>
</feature>
<comment type="subcellular location">
    <subcellularLocation>
        <location evidence="1">Nucleus</location>
    </subcellularLocation>
</comment>
<feature type="compositionally biased region" description="Gly residues" evidence="10">
    <location>
        <begin position="815"/>
        <end position="824"/>
    </location>
</feature>
<feature type="compositionally biased region" description="Basic and acidic residues" evidence="10">
    <location>
        <begin position="930"/>
        <end position="942"/>
    </location>
</feature>
<dbReference type="EMBL" id="SKBQ01000004">
    <property type="protein sequence ID" value="TPX11181.1"/>
    <property type="molecule type" value="Genomic_DNA"/>
</dbReference>
<protein>
    <recommendedName>
        <fullName evidence="11">C2H2-type domain-containing protein</fullName>
    </recommendedName>
</protein>
<evidence type="ECO:0000256" key="1">
    <source>
        <dbReference type="ARBA" id="ARBA00004123"/>
    </source>
</evidence>
<keyword evidence="3 8" id="KW-0863">Zinc-finger</keyword>
<feature type="region of interest" description="Disordered" evidence="10">
    <location>
        <begin position="783"/>
        <end position="965"/>
    </location>
</feature>
<dbReference type="GO" id="GO:0006357">
    <property type="term" value="P:regulation of transcription by RNA polymerase II"/>
    <property type="evidence" value="ECO:0007669"/>
    <property type="project" value="TreeGrafter"/>
</dbReference>
<dbReference type="Proteomes" id="UP000319257">
    <property type="component" value="Unassembled WGS sequence"/>
</dbReference>
<evidence type="ECO:0000256" key="5">
    <source>
        <dbReference type="ARBA" id="ARBA00023015"/>
    </source>
</evidence>
<feature type="compositionally biased region" description="Polar residues" evidence="10">
    <location>
        <begin position="944"/>
        <end position="956"/>
    </location>
</feature>
<feature type="region of interest" description="Disordered" evidence="10">
    <location>
        <begin position="702"/>
        <end position="730"/>
    </location>
</feature>
<dbReference type="InterPro" id="IPR013087">
    <property type="entry name" value="Znf_C2H2_type"/>
</dbReference>